<dbReference type="EMBL" id="CAAALY010076814">
    <property type="protein sequence ID" value="VEL25885.1"/>
    <property type="molecule type" value="Genomic_DNA"/>
</dbReference>
<evidence type="ECO:0000313" key="1">
    <source>
        <dbReference type="EMBL" id="VEL25885.1"/>
    </source>
</evidence>
<dbReference type="Proteomes" id="UP000784294">
    <property type="component" value="Unassembled WGS sequence"/>
</dbReference>
<keyword evidence="2" id="KW-1185">Reference proteome</keyword>
<accession>A0A3S5AUU9</accession>
<gene>
    <name evidence="1" type="ORF">PXEA_LOCUS19325</name>
</gene>
<evidence type="ECO:0000313" key="2">
    <source>
        <dbReference type="Proteomes" id="UP000784294"/>
    </source>
</evidence>
<comment type="caution">
    <text evidence="1">The sequence shown here is derived from an EMBL/GenBank/DDBJ whole genome shotgun (WGS) entry which is preliminary data.</text>
</comment>
<sequence>MFIERFIERPRHIEVQIMVKHRLGHRSGWNSILIEKNHLVWAG</sequence>
<reference evidence="1" key="1">
    <citation type="submission" date="2018-11" db="EMBL/GenBank/DDBJ databases">
        <authorList>
            <consortium name="Pathogen Informatics"/>
        </authorList>
    </citation>
    <scope>NUCLEOTIDE SEQUENCE</scope>
</reference>
<dbReference type="AlphaFoldDB" id="A0A3S5AUU9"/>
<proteinExistence type="predicted"/>
<protein>
    <submittedName>
        <fullName evidence="1">Uncharacterized protein</fullName>
    </submittedName>
</protein>
<name>A0A3S5AUU9_9PLAT</name>
<organism evidence="1 2">
    <name type="scientific">Protopolystoma xenopodis</name>
    <dbReference type="NCBI Taxonomy" id="117903"/>
    <lineage>
        <taxon>Eukaryota</taxon>
        <taxon>Metazoa</taxon>
        <taxon>Spiralia</taxon>
        <taxon>Lophotrochozoa</taxon>
        <taxon>Platyhelminthes</taxon>
        <taxon>Monogenea</taxon>
        <taxon>Polyopisthocotylea</taxon>
        <taxon>Polystomatidea</taxon>
        <taxon>Polystomatidae</taxon>
        <taxon>Protopolystoma</taxon>
    </lineage>
</organism>